<keyword evidence="3" id="KW-1185">Reference proteome</keyword>
<accession>A0ABN1XK65</accession>
<dbReference type="InterPro" id="IPR029062">
    <property type="entry name" value="Class_I_gatase-like"/>
</dbReference>
<comment type="caution">
    <text evidence="2">The sequence shown here is derived from an EMBL/GenBank/DDBJ whole genome shotgun (WGS) entry which is preliminary data.</text>
</comment>
<dbReference type="InterPro" id="IPR017853">
    <property type="entry name" value="GH"/>
</dbReference>
<reference evidence="2 3" key="1">
    <citation type="journal article" date="2019" name="Int. J. Syst. Evol. Microbiol.">
        <title>The Global Catalogue of Microorganisms (GCM) 10K type strain sequencing project: providing services to taxonomists for standard genome sequencing and annotation.</title>
        <authorList>
            <consortium name="The Broad Institute Genomics Platform"/>
            <consortium name="The Broad Institute Genome Sequencing Center for Infectious Disease"/>
            <person name="Wu L."/>
            <person name="Ma J."/>
        </authorList>
    </citation>
    <scope>NUCLEOTIDE SEQUENCE [LARGE SCALE GENOMIC DNA]</scope>
    <source>
        <strain evidence="2 3">JCM 12393</strain>
    </source>
</reference>
<organism evidence="2 3">
    <name type="scientific">Kitasatospora putterlickiae</name>
    <dbReference type="NCBI Taxonomy" id="221725"/>
    <lineage>
        <taxon>Bacteria</taxon>
        <taxon>Bacillati</taxon>
        <taxon>Actinomycetota</taxon>
        <taxon>Actinomycetes</taxon>
        <taxon>Kitasatosporales</taxon>
        <taxon>Streptomycetaceae</taxon>
        <taxon>Kitasatospora</taxon>
    </lineage>
</organism>
<dbReference type="SUPFAM" id="SSF52317">
    <property type="entry name" value="Class I glutamine amidotransferase-like"/>
    <property type="match status" value="1"/>
</dbReference>
<dbReference type="SUPFAM" id="SSF51445">
    <property type="entry name" value="(Trans)glycosidases"/>
    <property type="match status" value="1"/>
</dbReference>
<evidence type="ECO:0000256" key="1">
    <source>
        <dbReference type="SAM" id="MobiDB-lite"/>
    </source>
</evidence>
<dbReference type="EMBL" id="BAAAKJ010000012">
    <property type="protein sequence ID" value="GAA1382712.1"/>
    <property type="molecule type" value="Genomic_DNA"/>
</dbReference>
<dbReference type="CDD" id="cd03143">
    <property type="entry name" value="A4_beta-galactosidase_middle_domain"/>
    <property type="match status" value="1"/>
</dbReference>
<dbReference type="Gene3D" id="3.20.20.80">
    <property type="entry name" value="Glycosidases"/>
    <property type="match status" value="1"/>
</dbReference>
<protein>
    <recommendedName>
        <fullName evidence="4">Beta-galactosidase trimerisation domain-containing protein</fullName>
    </recommendedName>
</protein>
<dbReference type="Proteomes" id="UP001499863">
    <property type="component" value="Unassembled WGS sequence"/>
</dbReference>
<dbReference type="Gene3D" id="3.40.50.880">
    <property type="match status" value="1"/>
</dbReference>
<evidence type="ECO:0008006" key="4">
    <source>
        <dbReference type="Google" id="ProtNLM"/>
    </source>
</evidence>
<dbReference type="PROSITE" id="PS51318">
    <property type="entry name" value="TAT"/>
    <property type="match status" value="1"/>
</dbReference>
<proteinExistence type="predicted"/>
<evidence type="ECO:0000313" key="2">
    <source>
        <dbReference type="EMBL" id="GAA1382712.1"/>
    </source>
</evidence>
<gene>
    <name evidence="2" type="ORF">GCM10009639_02190</name>
</gene>
<feature type="compositionally biased region" description="Pro residues" evidence="1">
    <location>
        <begin position="9"/>
        <end position="18"/>
    </location>
</feature>
<evidence type="ECO:0000313" key="3">
    <source>
        <dbReference type="Proteomes" id="UP001499863"/>
    </source>
</evidence>
<name>A0ABN1XK65_9ACTN</name>
<feature type="region of interest" description="Disordered" evidence="1">
    <location>
        <begin position="1"/>
        <end position="20"/>
    </location>
</feature>
<sequence length="735" mass="78651">MPEYTEPSPSTPGDPLPVPRIGRRRLLRAGLATGGALAAVRLLPATPAGAAPVAAVRPPVTGYAPKPAAPVTAAWPDWARYARLADGTFDEVADMQGRINELKAQNVSVIELDTVLSDWLTDAEFTAHAALVKTFAGKAHAAGLKVVMYYPSLEVISPGGEKGRSFYKNDQGRNWVQRSLDGKPNVFYGSLVVWVDPGDESCWVSPNSPWRDYYLKRIRQLAATGVDGIWPDVPIYFDGALSWCDASTWGAAAFTADTGLAALPRTADHNDPVFRRYVEWRHRNLLQFQLDIAAAGRAVNPDLVTFVETVSMDYRYATSIGLDGAYLRQAAGNVSQVWEVDILANEDGMRHATATDWTCLISMYKYARAASGTKPAWAFSYGWKADDASLVMSELIASGCNPYEVKTPYKNDTTDAAMRTRMFGFVKANQQRLFDAGSAAEVGVYHSSASRDYVSPGEGNGMYANATAPAGIADWWGGDDPEMSCTTMPWMGDFRGTVKALVYAHIPFDTVTSPGLAAEDLARFKVVLLPNLQAVSDAEAAVLRGYVAGGGTVVLTGPAPTGLDEYGARRAEYALADVLGLRRADPLPASRRNAFGAGVCWYLGGDLPGLAYLRTADQAAGDRLLAPVREAAPPSLGLSGDRRIHLEARRLGEETVVHLVNFSNFGDTPAAFRSTPASCVLTYAVPAGRTVAAVTVATPDGTDPAPRPVPFTVTGAVLSVPLTVAQYSVVGITVS</sequence>
<dbReference type="InterPro" id="IPR006311">
    <property type="entry name" value="TAT_signal"/>
</dbReference>